<evidence type="ECO:0000313" key="4">
    <source>
        <dbReference type="Proteomes" id="UP000275456"/>
    </source>
</evidence>
<proteinExistence type="predicted"/>
<feature type="transmembrane region" description="Helical" evidence="2">
    <location>
        <begin position="73"/>
        <end position="98"/>
    </location>
</feature>
<dbReference type="Pfam" id="PF03806">
    <property type="entry name" value="ABG_transport"/>
    <property type="match status" value="1"/>
</dbReference>
<dbReference type="GO" id="GO:0015558">
    <property type="term" value="F:secondary active p-aminobenzoyl-glutamate transmembrane transporter activity"/>
    <property type="evidence" value="ECO:0007669"/>
    <property type="project" value="InterPro"/>
</dbReference>
<feature type="compositionally biased region" description="Basic and acidic residues" evidence="1">
    <location>
        <begin position="34"/>
        <end position="44"/>
    </location>
</feature>
<feature type="transmembrane region" description="Helical" evidence="2">
    <location>
        <begin position="386"/>
        <end position="405"/>
    </location>
</feature>
<evidence type="ECO:0000256" key="1">
    <source>
        <dbReference type="SAM" id="MobiDB-lite"/>
    </source>
</evidence>
<name>A0A3N2AS54_9MICO</name>
<feature type="transmembrane region" description="Helical" evidence="2">
    <location>
        <begin position="306"/>
        <end position="326"/>
    </location>
</feature>
<feature type="transmembrane region" description="Helical" evidence="2">
    <location>
        <begin position="214"/>
        <end position="234"/>
    </location>
</feature>
<feature type="transmembrane region" description="Helical" evidence="2">
    <location>
        <begin position="346"/>
        <end position="365"/>
    </location>
</feature>
<dbReference type="InterPro" id="IPR004697">
    <property type="entry name" value="AbgT"/>
</dbReference>
<dbReference type="AlphaFoldDB" id="A0A3N2AS54"/>
<feature type="transmembrane region" description="Helical" evidence="2">
    <location>
        <begin position="254"/>
        <end position="273"/>
    </location>
</feature>
<keyword evidence="2" id="KW-1133">Transmembrane helix</keyword>
<evidence type="ECO:0000313" key="3">
    <source>
        <dbReference type="EMBL" id="ROR65854.1"/>
    </source>
</evidence>
<keyword evidence="2" id="KW-0812">Transmembrane</keyword>
<feature type="transmembrane region" description="Helical" evidence="2">
    <location>
        <begin position="118"/>
        <end position="147"/>
    </location>
</feature>
<gene>
    <name evidence="3" type="ORF">EDD26_1224</name>
</gene>
<keyword evidence="2" id="KW-0472">Membrane</keyword>
<dbReference type="PANTHER" id="PTHR30282">
    <property type="entry name" value="P-AMINOBENZOYL GLUTAMATE TRANSPORTER"/>
    <property type="match status" value="1"/>
</dbReference>
<feature type="transmembrane region" description="Helical" evidence="2">
    <location>
        <begin position="510"/>
        <end position="534"/>
    </location>
</feature>
<evidence type="ECO:0000256" key="2">
    <source>
        <dbReference type="SAM" id="Phobius"/>
    </source>
</evidence>
<dbReference type="PANTHER" id="PTHR30282:SF0">
    <property type="entry name" value="P-AMINOBENZOYL-GLUTAMATE TRANSPORT PROTEIN"/>
    <property type="match status" value="1"/>
</dbReference>
<feature type="transmembrane region" description="Helical" evidence="2">
    <location>
        <begin position="186"/>
        <end position="202"/>
    </location>
</feature>
<comment type="caution">
    <text evidence="3">The sequence shown here is derived from an EMBL/GenBank/DDBJ whole genome shotgun (WGS) entry which is preliminary data.</text>
</comment>
<accession>A0A3N2AS54</accession>
<feature type="region of interest" description="Disordered" evidence="1">
    <location>
        <begin position="12"/>
        <end position="44"/>
    </location>
</feature>
<sequence>MSHACNTGIASWSATFAPAPEPERLPRGPTMTTTKDDRPETERSELALADAPGASGRVLRGIERVGNRLPHPFYLFLILAGIVALASAIASGLGASTLDPATGEQLPVQSILSPEGLVYALTSAIDNFVAFPPFGLIITVMLGIGVAERLGLLSSFMRGAVLAAPKSLVTIVVVVVSLMGNLASDSAMVIIPPLAAAAFLAAGRHPLAGFITSYAAVVAGFSANFIIAGTDVLLSGITTSAAQIVDPEAQVTPLANWFFMSASTVILAIAITVTCQRFLEPRLGAWNGEAEAADTKPLERAERRGLIAAGVALVVFAALVATAALLPGSPLQGEGGQLLRSPFMDGLPIFLLLMFLTVGITYGLVAGTLTRWGQVPEMMVAAVKELVPFIVVIFTAAQAIAWFGWSKLGLLVATSGADALGAAGLDGVGGLMLFSLFVILPALLLASGSALWTLLAPIFVPMFMLNGIDPAAVQTAFRITDSATNPLVPMNPMLPVILGLMQRWAPKGGIGTLFSLVLPFTIVILVVWLLQFALWGLAGLPFGPGHGLTL</sequence>
<dbReference type="EMBL" id="RKHJ01000001">
    <property type="protein sequence ID" value="ROR65854.1"/>
    <property type="molecule type" value="Genomic_DNA"/>
</dbReference>
<organism evidence="3 4">
    <name type="scientific">Agrococcus jenensis</name>
    <dbReference type="NCBI Taxonomy" id="46353"/>
    <lineage>
        <taxon>Bacteria</taxon>
        <taxon>Bacillati</taxon>
        <taxon>Actinomycetota</taxon>
        <taxon>Actinomycetes</taxon>
        <taxon>Micrococcales</taxon>
        <taxon>Microbacteriaceae</taxon>
        <taxon>Agrococcus</taxon>
    </lineage>
</organism>
<feature type="transmembrane region" description="Helical" evidence="2">
    <location>
        <begin position="431"/>
        <end position="455"/>
    </location>
</feature>
<dbReference type="Proteomes" id="UP000275456">
    <property type="component" value="Unassembled WGS sequence"/>
</dbReference>
<keyword evidence="4" id="KW-1185">Reference proteome</keyword>
<reference evidence="3 4" key="1">
    <citation type="submission" date="2018-11" db="EMBL/GenBank/DDBJ databases">
        <title>Sequencing the genomes of 1000 actinobacteria strains.</title>
        <authorList>
            <person name="Klenk H.-P."/>
        </authorList>
    </citation>
    <scope>NUCLEOTIDE SEQUENCE [LARGE SCALE GENOMIC DNA]</scope>
    <source>
        <strain evidence="3 4">DSM 9580</strain>
    </source>
</reference>
<protein>
    <submittedName>
        <fullName evidence="3">Aminobenzoyl-glutamate transport protein</fullName>
    </submittedName>
</protein>
<feature type="transmembrane region" description="Helical" evidence="2">
    <location>
        <begin position="159"/>
        <end position="180"/>
    </location>
</feature>
<dbReference type="GO" id="GO:1902604">
    <property type="term" value="P:p-aminobenzoyl-glutamate transmembrane transport"/>
    <property type="evidence" value="ECO:0007669"/>
    <property type="project" value="InterPro"/>
</dbReference>